<accession>A0A164XDF1</accession>
<keyword evidence="3" id="KW-0808">Transferase</keyword>
<organism evidence="4 5">
    <name type="scientific">Sistotremastrum niveocremeum HHB9708</name>
    <dbReference type="NCBI Taxonomy" id="1314777"/>
    <lineage>
        <taxon>Eukaryota</taxon>
        <taxon>Fungi</taxon>
        <taxon>Dikarya</taxon>
        <taxon>Basidiomycota</taxon>
        <taxon>Agaricomycotina</taxon>
        <taxon>Agaricomycetes</taxon>
        <taxon>Sistotremastrales</taxon>
        <taxon>Sistotremastraceae</taxon>
        <taxon>Sertulicium</taxon>
        <taxon>Sertulicium niveocremeum</taxon>
    </lineage>
</organism>
<name>A0A164XDF1_9AGAM</name>
<dbReference type="PANTHER" id="PTHR12149:SF8">
    <property type="entry name" value="PROTEIN-RIBULOSAMINE 3-KINASE"/>
    <property type="match status" value="1"/>
</dbReference>
<dbReference type="SUPFAM" id="SSF56112">
    <property type="entry name" value="Protein kinase-like (PK-like)"/>
    <property type="match status" value="1"/>
</dbReference>
<evidence type="ECO:0000313" key="5">
    <source>
        <dbReference type="Proteomes" id="UP000076722"/>
    </source>
</evidence>
<comment type="catalytic activity">
    <reaction evidence="2">
        <text>N(6)-D-ribulosyl-L-lysyl-[protein] + ATP = N(6)-(3-O-phospho-D-ribulosyl)-L-lysyl-[protein] + ADP + H(+)</text>
        <dbReference type="Rhea" id="RHEA:48432"/>
        <dbReference type="Rhea" id="RHEA-COMP:12103"/>
        <dbReference type="Rhea" id="RHEA-COMP:12104"/>
        <dbReference type="ChEBI" id="CHEBI:15378"/>
        <dbReference type="ChEBI" id="CHEBI:30616"/>
        <dbReference type="ChEBI" id="CHEBI:90418"/>
        <dbReference type="ChEBI" id="CHEBI:90420"/>
        <dbReference type="ChEBI" id="CHEBI:456216"/>
        <dbReference type="EC" id="2.7.1.172"/>
    </reaction>
    <physiologicalReaction direction="left-to-right" evidence="2">
        <dbReference type="Rhea" id="RHEA:48433"/>
    </physiologicalReaction>
</comment>
<dbReference type="GO" id="GO:0102193">
    <property type="term" value="F:protein-ribulosamine 3-kinase activity"/>
    <property type="evidence" value="ECO:0007669"/>
    <property type="project" value="UniProtKB-EC"/>
</dbReference>
<proteinExistence type="inferred from homology"/>
<keyword evidence="5" id="KW-1185">Reference proteome</keyword>
<reference evidence="4 5" key="1">
    <citation type="journal article" date="2016" name="Mol. Biol. Evol.">
        <title>Comparative Genomics of Early-Diverging Mushroom-Forming Fungi Provides Insights into the Origins of Lignocellulose Decay Capabilities.</title>
        <authorList>
            <person name="Nagy L.G."/>
            <person name="Riley R."/>
            <person name="Tritt A."/>
            <person name="Adam C."/>
            <person name="Daum C."/>
            <person name="Floudas D."/>
            <person name="Sun H."/>
            <person name="Yadav J.S."/>
            <person name="Pangilinan J."/>
            <person name="Larsson K.H."/>
            <person name="Matsuura K."/>
            <person name="Barry K."/>
            <person name="Labutti K."/>
            <person name="Kuo R."/>
            <person name="Ohm R.A."/>
            <person name="Bhattacharya S.S."/>
            <person name="Shirouzu T."/>
            <person name="Yoshinaga Y."/>
            <person name="Martin F.M."/>
            <person name="Grigoriev I.V."/>
            <person name="Hibbett D.S."/>
        </authorList>
    </citation>
    <scope>NUCLEOTIDE SEQUENCE [LARGE SCALE GENOMIC DNA]</scope>
    <source>
        <strain evidence="4 5">HHB9708</strain>
    </source>
</reference>
<protein>
    <recommendedName>
        <fullName evidence="1">protein-ribulosamine 3-kinase</fullName>
        <ecNumber evidence="1">2.7.1.172</ecNumber>
    </recommendedName>
</protein>
<dbReference type="EMBL" id="KV419400">
    <property type="protein sequence ID" value="KZS95863.1"/>
    <property type="molecule type" value="Genomic_DNA"/>
</dbReference>
<dbReference type="PIRSF" id="PIRSF006221">
    <property type="entry name" value="Ketosamine-3-kinase"/>
    <property type="match status" value="1"/>
</dbReference>
<evidence type="ECO:0000256" key="2">
    <source>
        <dbReference type="ARBA" id="ARBA00048655"/>
    </source>
</evidence>
<gene>
    <name evidence="4" type="ORF">SISNIDRAFT_451502</name>
</gene>
<keyword evidence="3 4" id="KW-0418">Kinase</keyword>
<dbReference type="EC" id="2.7.1.172" evidence="1"/>
<dbReference type="AlphaFoldDB" id="A0A164XDF1"/>
<dbReference type="Pfam" id="PF03881">
    <property type="entry name" value="Fructosamin_kin"/>
    <property type="match status" value="1"/>
</dbReference>
<dbReference type="GO" id="GO:0016301">
    <property type="term" value="F:kinase activity"/>
    <property type="evidence" value="ECO:0007669"/>
    <property type="project" value="UniProtKB-UniRule"/>
</dbReference>
<dbReference type="InterPro" id="IPR011009">
    <property type="entry name" value="Kinase-like_dom_sf"/>
</dbReference>
<evidence type="ECO:0000256" key="3">
    <source>
        <dbReference type="PIRNR" id="PIRNR006221"/>
    </source>
</evidence>
<evidence type="ECO:0000313" key="4">
    <source>
        <dbReference type="EMBL" id="KZS95863.1"/>
    </source>
</evidence>
<evidence type="ECO:0000256" key="1">
    <source>
        <dbReference type="ARBA" id="ARBA00011961"/>
    </source>
</evidence>
<dbReference type="OrthoDB" id="5772781at2759"/>
<dbReference type="PANTHER" id="PTHR12149">
    <property type="entry name" value="FRUCTOSAMINE 3 KINASE-RELATED PROTEIN"/>
    <property type="match status" value="1"/>
</dbReference>
<dbReference type="Proteomes" id="UP000076722">
    <property type="component" value="Unassembled WGS sequence"/>
</dbReference>
<dbReference type="InterPro" id="IPR016477">
    <property type="entry name" value="Fructo-/Ketosamine-3-kinase"/>
</dbReference>
<comment type="similarity">
    <text evidence="3">Belongs to the fructosamine kinase family.</text>
</comment>
<sequence>MTIAPIFLRKLREMEPDSDFTSPKYGNTITSSSGAVYFCKKTTAASEQFTGEAESLRLMYDAAPGLCPKLFACGDDEESGETYFISEYLRLGHGLSDTAANTLAKRMAEELHKGTSETRKFGFGCPSYCGATRLNHGWFDTWEECYSSMIKELLDHLRDKSASRYSETLDLGEKLRERVIPALLNPLEIQPSLLHGDLWSGNVGVDTGTDEPVIFDPASFYGHNEADLAITRMFGGFPNTFYETYHEHFPKSQPEEQYQLRTELYEVFHYLNHTVLFGSGYEGQAQRLMKNLLKSVDPLQ</sequence>
<dbReference type="Gene3D" id="3.90.1200.10">
    <property type="match status" value="1"/>
</dbReference>